<evidence type="ECO:0000313" key="4">
    <source>
        <dbReference type="Proteomes" id="UP001610861"/>
    </source>
</evidence>
<dbReference type="InterPro" id="IPR038417">
    <property type="entry name" value="Alpga-gal_N_sf"/>
</dbReference>
<dbReference type="SUPFAM" id="SSF51445">
    <property type="entry name" value="(Trans)glycosidases"/>
    <property type="match status" value="1"/>
</dbReference>
<proteinExistence type="predicted"/>
<sequence>MTLQSIPKRSAEAGALRWGAPELEVELTWGPDEPVHLAVIRLGSAEFPVHALPVVEVLTSDGGHVPASGRLVHTAIGADLRYAEHRETEDAGSRTLEIVQRAGDLEATLRLTATDAAKSLRSTVTVANRGERTIVLCAVASLAIGLPRTGAADPLFGWTLTRGLSDWLGEGRWSESPLRGARFPELAQHLTGHDPRGAFTAASTGTWSTGGELPTGILANGPLGFAIAWQIEHNGAWRWEVGEDTDGGYLALSGPTDVDSGWSQPLGSGDSFTTVPVGISIGSTPVDAVAGLTSHRRASRRAHPDNVAMPVVFNDYMNTLNGDPTTERLLPLIEAAGDVGAEIFCIDAGWYDDSGHWWDTVGEWTPSTRRFPAGLREVIDAIHARGMVAGLWLEPEVIGVRSPMAARLPEDAFLQRHGSRIVEHHRYHLDLRHPAAVAHLDEVVDRLVSEFGIGFLKFDYNVNPGPGTDVGTASVGAGLLEHNRAHLAWLDRLLDRHPSLVIENCASGAMRMDFAMLSRLAMQSTSDQQDFVKYPPIAASAPLSMLPEQAASWAYPQPEMDEEEAAFCLVTGLLGRYYVSGHLNRMDAAQRGVVADAIESAKGLRALVTTGAPHWPLGLPDWTGEWVALGLTNTAVDLVSVWRRGGDDRIELALPHLTGQHVEVSTVFPNHLPAWHTDWDAESGVLTVRATDARIAARTLRLTAGPMTAAPGTPTSPAE</sequence>
<dbReference type="Pfam" id="PF02065">
    <property type="entry name" value="Melibiase"/>
    <property type="match status" value="1"/>
</dbReference>
<accession>A0ABW7QCR2</accession>
<keyword evidence="4" id="KW-1185">Reference proteome</keyword>
<dbReference type="GO" id="GO:0016798">
    <property type="term" value="F:hydrolase activity, acting on glycosyl bonds"/>
    <property type="evidence" value="ECO:0007669"/>
    <property type="project" value="UniProtKB-KW"/>
</dbReference>
<evidence type="ECO:0000313" key="3">
    <source>
        <dbReference type="EMBL" id="MFH8252681.1"/>
    </source>
</evidence>
<dbReference type="PRINTS" id="PR00743">
    <property type="entry name" value="GLHYDRLASE36"/>
</dbReference>
<reference evidence="3 4" key="1">
    <citation type="submission" date="2024-09" db="EMBL/GenBank/DDBJ databases">
        <authorList>
            <person name="Pan X."/>
        </authorList>
    </citation>
    <scope>NUCLEOTIDE SEQUENCE [LARGE SCALE GENOMIC DNA]</scope>
    <source>
        <strain evidence="3 4">B2969</strain>
    </source>
</reference>
<evidence type="ECO:0000256" key="1">
    <source>
        <dbReference type="ARBA" id="ARBA00022801"/>
    </source>
</evidence>
<comment type="caution">
    <text evidence="3">The sequence shown here is derived from an EMBL/GenBank/DDBJ whole genome shotgun (WGS) entry which is preliminary data.</text>
</comment>
<dbReference type="Gene3D" id="2.70.98.60">
    <property type="entry name" value="alpha-galactosidase from lactobacil brevis"/>
    <property type="match status" value="1"/>
</dbReference>
<organism evidence="3 4">
    <name type="scientific">Microbacterium alkaliflavum</name>
    <dbReference type="NCBI Taxonomy" id="3248839"/>
    <lineage>
        <taxon>Bacteria</taxon>
        <taxon>Bacillati</taxon>
        <taxon>Actinomycetota</taxon>
        <taxon>Actinomycetes</taxon>
        <taxon>Micrococcales</taxon>
        <taxon>Microbacteriaceae</taxon>
        <taxon>Microbacterium</taxon>
    </lineage>
</organism>
<keyword evidence="2 3" id="KW-0326">Glycosidase</keyword>
<gene>
    <name evidence="3" type="ORF">ACH3VR_20100</name>
</gene>
<dbReference type="InterPro" id="IPR017853">
    <property type="entry name" value="GH"/>
</dbReference>
<dbReference type="EMBL" id="JBIQWL010000011">
    <property type="protein sequence ID" value="MFH8252681.1"/>
    <property type="molecule type" value="Genomic_DNA"/>
</dbReference>
<keyword evidence="1 3" id="KW-0378">Hydrolase</keyword>
<evidence type="ECO:0000256" key="2">
    <source>
        <dbReference type="ARBA" id="ARBA00023295"/>
    </source>
</evidence>
<dbReference type="PANTHER" id="PTHR43053">
    <property type="entry name" value="GLYCOSIDASE FAMILY 31"/>
    <property type="match status" value="1"/>
</dbReference>
<dbReference type="InterPro" id="IPR013785">
    <property type="entry name" value="Aldolase_TIM"/>
</dbReference>
<dbReference type="InterPro" id="IPR002252">
    <property type="entry name" value="Glyco_hydro_36"/>
</dbReference>
<dbReference type="Proteomes" id="UP001610861">
    <property type="component" value="Unassembled WGS sequence"/>
</dbReference>
<dbReference type="Gene3D" id="3.20.20.70">
    <property type="entry name" value="Aldolase class I"/>
    <property type="match status" value="1"/>
</dbReference>
<dbReference type="CDD" id="cd14791">
    <property type="entry name" value="GH36"/>
    <property type="match status" value="1"/>
</dbReference>
<dbReference type="InterPro" id="IPR050985">
    <property type="entry name" value="Alpha-glycosidase_related"/>
</dbReference>
<dbReference type="PANTHER" id="PTHR43053:SF3">
    <property type="entry name" value="ALPHA-GALACTOSIDASE C-RELATED"/>
    <property type="match status" value="1"/>
</dbReference>
<dbReference type="EC" id="3.2.1.-" evidence="3"/>
<dbReference type="RefSeq" id="WP_397558110.1">
    <property type="nucleotide sequence ID" value="NZ_JBIQWL010000011.1"/>
</dbReference>
<name>A0ABW7QCR2_9MICO</name>
<protein>
    <submittedName>
        <fullName evidence="3">Glycoside hydrolase family 36 protein</fullName>
        <ecNumber evidence="3">3.2.1.-</ecNumber>
    </submittedName>
</protein>